<dbReference type="OrthoDB" id="9804072at2"/>
<accession>A0A0H4J095</accession>
<comment type="similarity">
    <text evidence="2 4">Belongs to the pyridoxal phosphate-binding protein YggS/PROSC family.</text>
</comment>
<evidence type="ECO:0000256" key="2">
    <source>
        <dbReference type="HAMAP-Rule" id="MF_02087"/>
    </source>
</evidence>
<evidence type="ECO:0000313" key="6">
    <source>
        <dbReference type="EMBL" id="AKO65470.1"/>
    </source>
</evidence>
<evidence type="ECO:0000313" key="7">
    <source>
        <dbReference type="Proteomes" id="UP000066549"/>
    </source>
</evidence>
<dbReference type="FunFam" id="3.20.20.10:FF:000018">
    <property type="entry name" value="Pyridoxal phosphate homeostasis protein"/>
    <property type="match status" value="1"/>
</dbReference>
<gene>
    <name evidence="6" type="ORF">VI33_01545</name>
</gene>
<dbReference type="SUPFAM" id="SSF51419">
    <property type="entry name" value="PLP-binding barrel"/>
    <property type="match status" value="1"/>
</dbReference>
<dbReference type="EMBL" id="CP011002">
    <property type="protein sequence ID" value="AKO65470.1"/>
    <property type="molecule type" value="Genomic_DNA"/>
</dbReference>
<organism evidence="6 7">
    <name type="scientific">Methylophilales bacterium MBRS-H7</name>
    <dbReference type="NCBI Taxonomy" id="1623450"/>
    <lineage>
        <taxon>Bacteria</taxon>
        <taxon>Pseudomonadati</taxon>
        <taxon>Pseudomonadota</taxon>
        <taxon>Betaproteobacteria</taxon>
        <taxon>Nitrosomonadales</taxon>
        <taxon>OM43 clade</taxon>
    </lineage>
</organism>
<dbReference type="NCBIfam" id="TIGR00044">
    <property type="entry name" value="YggS family pyridoxal phosphate-dependent enzyme"/>
    <property type="match status" value="1"/>
</dbReference>
<dbReference type="Proteomes" id="UP000066549">
    <property type="component" value="Chromosome"/>
</dbReference>
<reference evidence="6 7" key="1">
    <citation type="submission" date="2015-03" db="EMBL/GenBank/DDBJ databases">
        <title>Comparative analysis of the OM43 clade including a novel species from Red Sea uncovers genomic and metabolic diversity among marine methylotrophs.</title>
        <authorList>
            <person name="Jimenez-Infante F."/>
            <person name="Ngugi D.K."/>
            <person name="Vinu M."/>
            <person name="Alam I."/>
            <person name="Kamau A."/>
            <person name="Blom J."/>
            <person name="Bajic V.B."/>
            <person name="Stingl U."/>
        </authorList>
    </citation>
    <scope>NUCLEOTIDE SEQUENCE [LARGE SCALE GENOMIC DNA]</scope>
    <source>
        <strain evidence="6 7">MBRSH7</strain>
    </source>
</reference>
<dbReference type="PANTHER" id="PTHR10146:SF14">
    <property type="entry name" value="PYRIDOXAL PHOSPHATE HOMEOSTASIS PROTEIN"/>
    <property type="match status" value="1"/>
</dbReference>
<dbReference type="HAMAP" id="MF_02087">
    <property type="entry name" value="PLP_homeostasis"/>
    <property type="match status" value="1"/>
</dbReference>
<evidence type="ECO:0000259" key="5">
    <source>
        <dbReference type="Pfam" id="PF01168"/>
    </source>
</evidence>
<keyword evidence="1 2" id="KW-0663">Pyridoxal phosphate</keyword>
<keyword evidence="7" id="KW-1185">Reference proteome</keyword>
<dbReference type="AlphaFoldDB" id="A0A0H4J095"/>
<comment type="cofactor">
    <cofactor evidence="3">
        <name>pyridoxal 5'-phosphate</name>
        <dbReference type="ChEBI" id="CHEBI:597326"/>
    </cofactor>
</comment>
<sequence length="223" mass="25912">MDIKNYSRIREEIQIFEENHNRKISLIAVSKKQSIEKINNLIDYGHLDFGENYVQEGVDKIKTISNPSLIWHFIGPIQSNKTKQITEHFNWVHSIDRLKIYERIKNEANSLRKKINFLIQINISKENTKSGININDLDEILDGIDPSDDYLRFRGIMAIPSNTSNINLLEKEFSLLNKAYISLKERFHTVDTLSMGMSNDYHLAMDHGSTMIRVGSKIFGERI</sequence>
<dbReference type="PATRIC" id="fig|1623450.3.peg.307"/>
<comment type="function">
    <text evidence="2">Pyridoxal 5'-phosphate (PLP)-binding protein, which is involved in PLP homeostasis.</text>
</comment>
<name>A0A0H4J095_9PROT</name>
<dbReference type="PROSITE" id="PS01211">
    <property type="entry name" value="UPF0001"/>
    <property type="match status" value="1"/>
</dbReference>
<feature type="modified residue" description="N6-(pyridoxal phosphate)lysine" evidence="2 3">
    <location>
        <position position="31"/>
    </location>
</feature>
<evidence type="ECO:0000256" key="1">
    <source>
        <dbReference type="ARBA" id="ARBA00022898"/>
    </source>
</evidence>
<dbReference type="PANTHER" id="PTHR10146">
    <property type="entry name" value="PROLINE SYNTHETASE CO-TRANSCRIBED BACTERIAL HOMOLOG PROTEIN"/>
    <property type="match status" value="1"/>
</dbReference>
<dbReference type="Gene3D" id="3.20.20.10">
    <property type="entry name" value="Alanine racemase"/>
    <property type="match status" value="1"/>
</dbReference>
<evidence type="ECO:0000256" key="3">
    <source>
        <dbReference type="PIRSR" id="PIRSR004848-1"/>
    </source>
</evidence>
<dbReference type="InterPro" id="IPR011078">
    <property type="entry name" value="PyrdxlP_homeostasis"/>
</dbReference>
<proteinExistence type="inferred from homology"/>
<dbReference type="PIRSF" id="PIRSF004848">
    <property type="entry name" value="YBL036c_PLPDEIII"/>
    <property type="match status" value="1"/>
</dbReference>
<feature type="domain" description="Alanine racemase N-terminal" evidence="5">
    <location>
        <begin position="6"/>
        <end position="221"/>
    </location>
</feature>
<dbReference type="Pfam" id="PF01168">
    <property type="entry name" value="Ala_racemase_N"/>
    <property type="match status" value="1"/>
</dbReference>
<dbReference type="GO" id="GO:0030170">
    <property type="term" value="F:pyridoxal phosphate binding"/>
    <property type="evidence" value="ECO:0007669"/>
    <property type="project" value="UniProtKB-UniRule"/>
</dbReference>
<protein>
    <recommendedName>
        <fullName evidence="2">Pyridoxal phosphate homeostasis protein</fullName>
        <shortName evidence="2">PLP homeostasis protein</shortName>
    </recommendedName>
</protein>
<dbReference type="InterPro" id="IPR001608">
    <property type="entry name" value="Ala_racemase_N"/>
</dbReference>
<evidence type="ECO:0000256" key="4">
    <source>
        <dbReference type="RuleBase" id="RU004514"/>
    </source>
</evidence>
<dbReference type="InterPro" id="IPR029066">
    <property type="entry name" value="PLP-binding_barrel"/>
</dbReference>